<dbReference type="GO" id="GO:0051287">
    <property type="term" value="F:NAD binding"/>
    <property type="evidence" value="ECO:0007669"/>
    <property type="project" value="InterPro"/>
</dbReference>
<keyword evidence="3" id="KW-1185">Reference proteome</keyword>
<protein>
    <recommendedName>
        <fullName evidence="1">UDP-glucose/GDP-mannose dehydrogenase N-terminal domain-containing protein</fullName>
    </recommendedName>
</protein>
<name>A0A4Q9B744_9DEIN</name>
<dbReference type="InterPro" id="IPR036291">
    <property type="entry name" value="NAD(P)-bd_dom_sf"/>
</dbReference>
<reference evidence="2 3" key="1">
    <citation type="submission" date="2019-02" db="EMBL/GenBank/DDBJ databases">
        <title>Thermus sp. a novel from hot spring.</title>
        <authorList>
            <person name="Zhao Z."/>
        </authorList>
    </citation>
    <scope>NUCLEOTIDE SEQUENCE [LARGE SCALE GENOMIC DNA]</scope>
    <source>
        <strain evidence="2 3">CFH 72773T</strain>
    </source>
</reference>
<evidence type="ECO:0000313" key="2">
    <source>
        <dbReference type="EMBL" id="TBH21954.1"/>
    </source>
</evidence>
<organism evidence="2 3">
    <name type="scientific">Thermus thermamylovorans</name>
    <dbReference type="NCBI Taxonomy" id="2509362"/>
    <lineage>
        <taxon>Bacteria</taxon>
        <taxon>Thermotogati</taxon>
        <taxon>Deinococcota</taxon>
        <taxon>Deinococci</taxon>
        <taxon>Thermales</taxon>
        <taxon>Thermaceae</taxon>
        <taxon>Thermus</taxon>
    </lineage>
</organism>
<evidence type="ECO:0000259" key="1">
    <source>
        <dbReference type="Pfam" id="PF03721"/>
    </source>
</evidence>
<dbReference type="Gene3D" id="3.40.50.720">
    <property type="entry name" value="NAD(P)-binding Rossmann-like Domain"/>
    <property type="match status" value="1"/>
</dbReference>
<evidence type="ECO:0000313" key="3">
    <source>
        <dbReference type="Proteomes" id="UP000292858"/>
    </source>
</evidence>
<feature type="domain" description="UDP-glucose/GDP-mannose dehydrogenase N-terminal" evidence="1">
    <location>
        <begin position="3"/>
        <end position="34"/>
    </location>
</feature>
<comment type="caution">
    <text evidence="2">The sequence shown here is derived from an EMBL/GenBank/DDBJ whole genome shotgun (WGS) entry which is preliminary data.</text>
</comment>
<proteinExistence type="predicted"/>
<dbReference type="OrthoDB" id="9803238at2"/>
<dbReference type="EMBL" id="SIJL01000001">
    <property type="protein sequence ID" value="TBH21954.1"/>
    <property type="molecule type" value="Genomic_DNA"/>
</dbReference>
<dbReference type="Pfam" id="PF03721">
    <property type="entry name" value="UDPG_MGDP_dh_N"/>
    <property type="match status" value="1"/>
</dbReference>
<sequence length="46" mass="4565">MKNVAVVGAGYVGLTTGAALAYLGHRVAVLDVAEALRGGEARPQAA</sequence>
<gene>
    <name evidence="2" type="ORF">ETP66_00270</name>
</gene>
<dbReference type="InterPro" id="IPR001732">
    <property type="entry name" value="UDP-Glc/GDP-Man_DH_N"/>
</dbReference>
<dbReference type="AlphaFoldDB" id="A0A4Q9B744"/>
<dbReference type="Proteomes" id="UP000292858">
    <property type="component" value="Unassembled WGS sequence"/>
</dbReference>
<dbReference type="GO" id="GO:0016616">
    <property type="term" value="F:oxidoreductase activity, acting on the CH-OH group of donors, NAD or NADP as acceptor"/>
    <property type="evidence" value="ECO:0007669"/>
    <property type="project" value="InterPro"/>
</dbReference>
<accession>A0A4Q9B744</accession>
<dbReference type="SUPFAM" id="SSF51735">
    <property type="entry name" value="NAD(P)-binding Rossmann-fold domains"/>
    <property type="match status" value="1"/>
</dbReference>